<gene>
    <name evidence="1" type="ORF">GIS00_10430</name>
</gene>
<dbReference type="AlphaFoldDB" id="A0A7K1FJQ4"/>
<proteinExistence type="predicted"/>
<dbReference type="RefSeq" id="WP_154768405.1">
    <property type="nucleotide sequence ID" value="NZ_WLYK01000003.1"/>
</dbReference>
<dbReference type="InterPro" id="IPR023846">
    <property type="entry name" value="CHP04042_MSMEG0570"/>
</dbReference>
<name>A0A7K1FJQ4_9ACTN</name>
<comment type="caution">
    <text evidence="1">The sequence shown here is derived from an EMBL/GenBank/DDBJ whole genome shotgun (WGS) entry which is preliminary data.</text>
</comment>
<dbReference type="Proteomes" id="UP000460221">
    <property type="component" value="Unassembled WGS sequence"/>
</dbReference>
<organism evidence="1 2">
    <name type="scientific">Nakamurella alba</name>
    <dbReference type="NCBI Taxonomy" id="2665158"/>
    <lineage>
        <taxon>Bacteria</taxon>
        <taxon>Bacillati</taxon>
        <taxon>Actinomycetota</taxon>
        <taxon>Actinomycetes</taxon>
        <taxon>Nakamurellales</taxon>
        <taxon>Nakamurellaceae</taxon>
        <taxon>Nakamurella</taxon>
    </lineage>
</organism>
<dbReference type="NCBIfam" id="TIGR04042">
    <property type="entry name" value="MSMEG_0570_fam"/>
    <property type="match status" value="1"/>
</dbReference>
<evidence type="ECO:0000313" key="1">
    <source>
        <dbReference type="EMBL" id="MTD14365.1"/>
    </source>
</evidence>
<evidence type="ECO:0000313" key="2">
    <source>
        <dbReference type="Proteomes" id="UP000460221"/>
    </source>
</evidence>
<keyword evidence="2" id="KW-1185">Reference proteome</keyword>
<reference evidence="1 2" key="1">
    <citation type="submission" date="2019-11" db="EMBL/GenBank/DDBJ databases">
        <authorList>
            <person name="Jiang L.-Q."/>
        </authorList>
    </citation>
    <scope>NUCLEOTIDE SEQUENCE [LARGE SCALE GENOMIC DNA]</scope>
    <source>
        <strain evidence="1 2">YIM 132087</strain>
    </source>
</reference>
<accession>A0A7K1FJQ4</accession>
<dbReference type="EMBL" id="WLYK01000003">
    <property type="protein sequence ID" value="MTD14365.1"/>
    <property type="molecule type" value="Genomic_DNA"/>
</dbReference>
<protein>
    <submittedName>
        <fullName evidence="1">MSMEG_0570 family nitrogen starvation response protein</fullName>
    </submittedName>
</protein>
<sequence length="105" mass="11107">MPEMTMRVRWPDGTLQDCYSPSLVLHDHLTPGTTYPVGDFVDRAGRALHEASERVRAKYGVACTSAMGTLADIHEHAAGHADAAGVEVLTMLPPLPAAVQGGGAR</sequence>